<dbReference type="Proteomes" id="UP000275267">
    <property type="component" value="Unassembled WGS sequence"/>
</dbReference>
<keyword evidence="3" id="KW-1185">Reference proteome</keyword>
<gene>
    <name evidence="2" type="ORF">C2845_PM15G04040</name>
</gene>
<dbReference type="EMBL" id="PQIB02000013">
    <property type="protein sequence ID" value="RLM73239.1"/>
    <property type="molecule type" value="Genomic_DNA"/>
</dbReference>
<accession>A0A3L6Q3L9</accession>
<dbReference type="AlphaFoldDB" id="A0A3L6Q3L9"/>
<protein>
    <submittedName>
        <fullName evidence="2">Uncharacterized protein</fullName>
    </submittedName>
</protein>
<feature type="compositionally biased region" description="Basic and acidic residues" evidence="1">
    <location>
        <begin position="39"/>
        <end position="48"/>
    </location>
</feature>
<reference evidence="3" key="1">
    <citation type="journal article" date="2019" name="Nat. Commun.">
        <title>The genome of broomcorn millet.</title>
        <authorList>
            <person name="Zou C."/>
            <person name="Miki D."/>
            <person name="Li D."/>
            <person name="Tang Q."/>
            <person name="Xiao L."/>
            <person name="Rajput S."/>
            <person name="Deng P."/>
            <person name="Jia W."/>
            <person name="Huang R."/>
            <person name="Zhang M."/>
            <person name="Sun Y."/>
            <person name="Hu J."/>
            <person name="Fu X."/>
            <person name="Schnable P.S."/>
            <person name="Li F."/>
            <person name="Zhang H."/>
            <person name="Feng B."/>
            <person name="Zhu X."/>
            <person name="Liu R."/>
            <person name="Schnable J.C."/>
            <person name="Zhu J.-K."/>
            <person name="Zhang H."/>
        </authorList>
    </citation>
    <scope>NUCLEOTIDE SEQUENCE [LARGE SCALE GENOMIC DNA]</scope>
</reference>
<evidence type="ECO:0000313" key="2">
    <source>
        <dbReference type="EMBL" id="RLM73239.1"/>
    </source>
</evidence>
<feature type="region of interest" description="Disordered" evidence="1">
    <location>
        <begin position="1"/>
        <end position="52"/>
    </location>
</feature>
<sequence length="74" mass="7996">MVQMPQPPSQKIDQATKDQTPEPVKVATAGSPPKKGTNHPKENGKGATERQLSVLFIDPQMFSAAVIDEDSDHV</sequence>
<evidence type="ECO:0000313" key="3">
    <source>
        <dbReference type="Proteomes" id="UP000275267"/>
    </source>
</evidence>
<proteinExistence type="predicted"/>
<evidence type="ECO:0000256" key="1">
    <source>
        <dbReference type="SAM" id="MobiDB-lite"/>
    </source>
</evidence>
<name>A0A3L6Q3L9_PANMI</name>
<comment type="caution">
    <text evidence="2">The sequence shown here is derived from an EMBL/GenBank/DDBJ whole genome shotgun (WGS) entry which is preliminary data.</text>
</comment>
<organism evidence="2 3">
    <name type="scientific">Panicum miliaceum</name>
    <name type="common">Proso millet</name>
    <name type="synonym">Broomcorn millet</name>
    <dbReference type="NCBI Taxonomy" id="4540"/>
    <lineage>
        <taxon>Eukaryota</taxon>
        <taxon>Viridiplantae</taxon>
        <taxon>Streptophyta</taxon>
        <taxon>Embryophyta</taxon>
        <taxon>Tracheophyta</taxon>
        <taxon>Spermatophyta</taxon>
        <taxon>Magnoliopsida</taxon>
        <taxon>Liliopsida</taxon>
        <taxon>Poales</taxon>
        <taxon>Poaceae</taxon>
        <taxon>PACMAD clade</taxon>
        <taxon>Panicoideae</taxon>
        <taxon>Panicodae</taxon>
        <taxon>Paniceae</taxon>
        <taxon>Panicinae</taxon>
        <taxon>Panicum</taxon>
        <taxon>Panicum sect. Panicum</taxon>
    </lineage>
</organism>